<feature type="region of interest" description="Disordered" evidence="4">
    <location>
        <begin position="27"/>
        <end position="50"/>
    </location>
</feature>
<feature type="compositionally biased region" description="Low complexity" evidence="4">
    <location>
        <begin position="30"/>
        <end position="50"/>
    </location>
</feature>
<dbReference type="EMBL" id="JAPDHZ010000006">
    <property type="protein sequence ID" value="MDG0794209.1"/>
    <property type="molecule type" value="Genomic_DNA"/>
</dbReference>
<evidence type="ECO:0000256" key="3">
    <source>
        <dbReference type="ARBA" id="ARBA00022729"/>
    </source>
</evidence>
<dbReference type="SUPFAM" id="SSF53850">
    <property type="entry name" value="Periplasmic binding protein-like II"/>
    <property type="match status" value="1"/>
</dbReference>
<comment type="similarity">
    <text evidence="1">Belongs to the bacterial solute-binding protein 1 family.</text>
</comment>
<keyword evidence="7" id="KW-1185">Reference proteome</keyword>
<dbReference type="GO" id="GO:0055052">
    <property type="term" value="C:ATP-binding cassette (ABC) transporter complex, substrate-binding subunit-containing"/>
    <property type="evidence" value="ECO:0007669"/>
    <property type="project" value="TreeGrafter"/>
</dbReference>
<feature type="chain" id="PRO_5040995994" evidence="5">
    <location>
        <begin position="21"/>
        <end position="539"/>
    </location>
</feature>
<dbReference type="Proteomes" id="UP001153387">
    <property type="component" value="Unassembled WGS sequence"/>
</dbReference>
<dbReference type="GO" id="GO:1901982">
    <property type="term" value="F:maltose binding"/>
    <property type="evidence" value="ECO:0007669"/>
    <property type="project" value="TreeGrafter"/>
</dbReference>
<dbReference type="InterPro" id="IPR006059">
    <property type="entry name" value="SBP"/>
</dbReference>
<comment type="caution">
    <text evidence="6">The sequence shown here is derived from an EMBL/GenBank/DDBJ whole genome shotgun (WGS) entry which is preliminary data.</text>
</comment>
<evidence type="ECO:0000256" key="1">
    <source>
        <dbReference type="ARBA" id="ARBA00008520"/>
    </source>
</evidence>
<evidence type="ECO:0000256" key="5">
    <source>
        <dbReference type="SAM" id="SignalP"/>
    </source>
</evidence>
<dbReference type="RefSeq" id="WP_277567969.1">
    <property type="nucleotide sequence ID" value="NZ_JAPDHZ010000006.1"/>
</dbReference>
<name>A0A9X4QPD2_9BACL</name>
<protein>
    <submittedName>
        <fullName evidence="6">Extracellular solute-binding protein</fullName>
    </submittedName>
</protein>
<dbReference type="PANTHER" id="PTHR30061:SF50">
    <property type="entry name" value="MALTOSE_MALTODEXTRIN-BINDING PERIPLASMIC PROTEIN"/>
    <property type="match status" value="1"/>
</dbReference>
<evidence type="ECO:0000256" key="4">
    <source>
        <dbReference type="SAM" id="MobiDB-lite"/>
    </source>
</evidence>
<evidence type="ECO:0000313" key="7">
    <source>
        <dbReference type="Proteomes" id="UP001153387"/>
    </source>
</evidence>
<dbReference type="Gene3D" id="3.40.190.10">
    <property type="entry name" value="Periplasmic binding protein-like II"/>
    <property type="match status" value="2"/>
</dbReference>
<sequence length="539" mass="59419">MKKKNASLLLMLSLSLGVTACSANKEEAQPTSSSGSTSTAPAASSAGATASSSADPIAKKLDISLFEGVWSAIPDPNGAGVQAINEKFNVNFKANLVPFDQGGQKMAVLMASGDMPDFVGLGGADPSYLKWAKQGAFLPLNDYIDKYPVLKLIPKTAWDSVTVDGNIYAIPRFFTTKYRNVPIIRKDWLDKLNLQMPTTYEELLNVAKAFTFDDPDGNGKDDTYGFVMANGLDNEMAMGSGFYSDTWSMKNDKGQYLPGIITDASKQRIQFLRDAFKAGVVPKDWPVLTYKDNRTTFYGGKAGIYYDGTPGNKGLFDQLFKAAPSAVVETIPPFKAPDGSQALPGLSGWYQMYSLNGKLKNDPDKVDRILSMINYFATFIPPEQQNENNPDFDWKNGGVGKGYTMENGIANFPEESLSQRPKSYLEIAEWAPSDEALQVEKKATNPIQKAYAEKAVKLWSTPGMTYINPVFSIHSDLYDTKFWELNTKLIDEQTKMIVGNSSMDNWDKMVQDFLKNGGQDVIDEVNKKMQEAGAEPTYR</sequence>
<proteinExistence type="inferred from homology"/>
<accession>A0A9X4QPD2</accession>
<dbReference type="PANTHER" id="PTHR30061">
    <property type="entry name" value="MALTOSE-BINDING PERIPLASMIC PROTEIN"/>
    <property type="match status" value="1"/>
</dbReference>
<feature type="signal peptide" evidence="5">
    <location>
        <begin position="1"/>
        <end position="20"/>
    </location>
</feature>
<reference evidence="6 7" key="1">
    <citation type="submission" date="2022-10" db="EMBL/GenBank/DDBJ databases">
        <title>Comparative genomic analysis of Cohnella hashimotonis sp. nov., isolated from the International Space Station.</title>
        <authorList>
            <person name="Simpson A."/>
            <person name="Venkateswaran K."/>
        </authorList>
    </citation>
    <scope>NUCLEOTIDE SEQUENCE [LARGE SCALE GENOMIC DNA]</scope>
    <source>
        <strain evidence="6 7">DSM 18997</strain>
    </source>
</reference>
<dbReference type="AlphaFoldDB" id="A0A9X4QPD2"/>
<evidence type="ECO:0000256" key="2">
    <source>
        <dbReference type="ARBA" id="ARBA00022448"/>
    </source>
</evidence>
<dbReference type="Pfam" id="PF13416">
    <property type="entry name" value="SBP_bac_8"/>
    <property type="match status" value="1"/>
</dbReference>
<keyword evidence="2" id="KW-0813">Transport</keyword>
<organism evidence="6 7">
    <name type="scientific">Cohnella ginsengisoli</name>
    <dbReference type="NCBI Taxonomy" id="425004"/>
    <lineage>
        <taxon>Bacteria</taxon>
        <taxon>Bacillati</taxon>
        <taxon>Bacillota</taxon>
        <taxon>Bacilli</taxon>
        <taxon>Bacillales</taxon>
        <taxon>Paenibacillaceae</taxon>
        <taxon>Cohnella</taxon>
    </lineage>
</organism>
<gene>
    <name evidence="6" type="ORF">OMP38_27765</name>
</gene>
<dbReference type="PROSITE" id="PS51257">
    <property type="entry name" value="PROKAR_LIPOPROTEIN"/>
    <property type="match status" value="1"/>
</dbReference>
<dbReference type="GO" id="GO:0042956">
    <property type="term" value="P:maltodextrin transmembrane transport"/>
    <property type="evidence" value="ECO:0007669"/>
    <property type="project" value="TreeGrafter"/>
</dbReference>
<keyword evidence="3 5" id="KW-0732">Signal</keyword>
<dbReference type="GO" id="GO:0015768">
    <property type="term" value="P:maltose transport"/>
    <property type="evidence" value="ECO:0007669"/>
    <property type="project" value="TreeGrafter"/>
</dbReference>
<evidence type="ECO:0000313" key="6">
    <source>
        <dbReference type="EMBL" id="MDG0794209.1"/>
    </source>
</evidence>